<evidence type="ECO:0000256" key="12">
    <source>
        <dbReference type="ARBA" id="ARBA00023295"/>
    </source>
</evidence>
<keyword evidence="11" id="KW-0234">DNA repair</keyword>
<dbReference type="InterPro" id="IPR003265">
    <property type="entry name" value="HhH-GPD_domain"/>
</dbReference>
<evidence type="ECO:0000256" key="2">
    <source>
        <dbReference type="ARBA" id="ARBA00001966"/>
    </source>
</evidence>
<dbReference type="GO" id="GO:0046872">
    <property type="term" value="F:metal ion binding"/>
    <property type="evidence" value="ECO:0007669"/>
    <property type="project" value="UniProtKB-KW"/>
</dbReference>
<evidence type="ECO:0000256" key="3">
    <source>
        <dbReference type="ARBA" id="ARBA00008343"/>
    </source>
</evidence>
<accession>A1RYX1</accession>
<gene>
    <name evidence="14" type="ordered locus">Tpen_1001</name>
</gene>
<proteinExistence type="inferred from homology"/>
<dbReference type="PANTHER" id="PTHR42944:SF1">
    <property type="entry name" value="ADENINE DNA GLYCOSYLASE"/>
    <property type="match status" value="1"/>
</dbReference>
<evidence type="ECO:0000313" key="15">
    <source>
        <dbReference type="Proteomes" id="UP000000641"/>
    </source>
</evidence>
<comment type="similarity">
    <text evidence="3">Belongs to the Nth/MutY family.</text>
</comment>
<dbReference type="GO" id="GO:0034039">
    <property type="term" value="F:8-oxo-7,8-dihydroguanine DNA N-glycosylase activity"/>
    <property type="evidence" value="ECO:0007669"/>
    <property type="project" value="TreeGrafter"/>
</dbReference>
<dbReference type="GO" id="GO:0032357">
    <property type="term" value="F:oxidized purine DNA binding"/>
    <property type="evidence" value="ECO:0007669"/>
    <property type="project" value="TreeGrafter"/>
</dbReference>
<evidence type="ECO:0000313" key="14">
    <source>
        <dbReference type="EMBL" id="ABL78401.1"/>
    </source>
</evidence>
<dbReference type="EnsemblBacteria" id="ABL78401">
    <property type="protein sequence ID" value="ABL78401"/>
    <property type="gene ID" value="Tpen_1001"/>
</dbReference>
<evidence type="ECO:0000256" key="8">
    <source>
        <dbReference type="ARBA" id="ARBA00022801"/>
    </source>
</evidence>
<dbReference type="InterPro" id="IPR003651">
    <property type="entry name" value="Endonuclease3_FeS-loop_motif"/>
</dbReference>
<evidence type="ECO:0000256" key="10">
    <source>
        <dbReference type="ARBA" id="ARBA00023014"/>
    </source>
</evidence>
<evidence type="ECO:0000259" key="13">
    <source>
        <dbReference type="SMART" id="SM00478"/>
    </source>
</evidence>
<keyword evidence="12" id="KW-0326">Glycosidase</keyword>
<dbReference type="SUPFAM" id="SSF48150">
    <property type="entry name" value="DNA-glycosylase"/>
    <property type="match status" value="1"/>
</dbReference>
<dbReference type="InterPro" id="IPR011257">
    <property type="entry name" value="DNA_glycosylase"/>
</dbReference>
<dbReference type="GO" id="GO:0035485">
    <property type="term" value="F:adenine/guanine mispair binding"/>
    <property type="evidence" value="ECO:0007669"/>
    <property type="project" value="TreeGrafter"/>
</dbReference>
<keyword evidence="10" id="KW-0411">Iron-sulfur</keyword>
<dbReference type="Gene3D" id="1.10.340.30">
    <property type="entry name" value="Hypothetical protein, domain 2"/>
    <property type="match status" value="1"/>
</dbReference>
<keyword evidence="9" id="KW-0408">Iron</keyword>
<keyword evidence="15" id="KW-1185">Reference proteome</keyword>
<dbReference type="AlphaFoldDB" id="A1RYX1"/>
<keyword evidence="6" id="KW-0479">Metal-binding</keyword>
<keyword evidence="8" id="KW-0378">Hydrolase</keyword>
<dbReference type="KEGG" id="tpe:Tpen_1001"/>
<evidence type="ECO:0000256" key="7">
    <source>
        <dbReference type="ARBA" id="ARBA00022763"/>
    </source>
</evidence>
<dbReference type="Proteomes" id="UP000000641">
    <property type="component" value="Chromosome"/>
</dbReference>
<evidence type="ECO:0000256" key="11">
    <source>
        <dbReference type="ARBA" id="ARBA00023204"/>
    </source>
</evidence>
<sequence length="253" mass="28478">MRKVWLFKDFSSIPPGVRGKAFKVEARCPSVGYRGEEYFEEVARRLAEWYRRRGRDFPWRHTRDPYVILATEFLLQRTRAETVAKVFEEFFSRYPSPESLANADPEELRKFFSRLGLVRRADALREAAREIVERHGGSVPRSKEELLKLKGVGPYIASAVLCFAYSAPVPVVDTNVERVLGRAAGASSREEAEAFLERLLRHGNPREISLALIDLGALVCTRKPKCPECPLSDLCSYRGSGRPGAQCAGGASR</sequence>
<organism evidence="14 15">
    <name type="scientific">Thermofilum pendens (strain DSM 2475 / Hrk 5)</name>
    <dbReference type="NCBI Taxonomy" id="368408"/>
    <lineage>
        <taxon>Archaea</taxon>
        <taxon>Thermoproteota</taxon>
        <taxon>Thermoprotei</taxon>
        <taxon>Thermofilales</taxon>
        <taxon>Thermofilaceae</taxon>
        <taxon>Thermofilum</taxon>
    </lineage>
</organism>
<evidence type="ECO:0000256" key="4">
    <source>
        <dbReference type="ARBA" id="ARBA00012045"/>
    </source>
</evidence>
<name>A1RYX1_THEPD</name>
<dbReference type="Pfam" id="PF00730">
    <property type="entry name" value="HhH-GPD"/>
    <property type="match status" value="1"/>
</dbReference>
<dbReference type="PANTHER" id="PTHR42944">
    <property type="entry name" value="ADENINE DNA GLYCOSYLASE"/>
    <property type="match status" value="1"/>
</dbReference>
<dbReference type="CDD" id="cd00056">
    <property type="entry name" value="ENDO3c"/>
    <property type="match status" value="1"/>
</dbReference>
<dbReference type="InterPro" id="IPR044298">
    <property type="entry name" value="MIG/MutY"/>
</dbReference>
<dbReference type="SMART" id="SM00478">
    <property type="entry name" value="ENDO3c"/>
    <property type="match status" value="1"/>
</dbReference>
<dbReference type="Gene3D" id="1.10.1670.10">
    <property type="entry name" value="Helix-hairpin-Helix base-excision DNA repair enzymes (C-terminal)"/>
    <property type="match status" value="1"/>
</dbReference>
<evidence type="ECO:0000256" key="1">
    <source>
        <dbReference type="ARBA" id="ARBA00000843"/>
    </source>
</evidence>
<dbReference type="GO" id="GO:0006298">
    <property type="term" value="P:mismatch repair"/>
    <property type="evidence" value="ECO:0007669"/>
    <property type="project" value="TreeGrafter"/>
</dbReference>
<protein>
    <recommendedName>
        <fullName evidence="5">Adenine DNA glycosylase</fullName>
        <ecNumber evidence="4">3.2.2.31</ecNumber>
    </recommendedName>
</protein>
<dbReference type="InterPro" id="IPR023170">
    <property type="entry name" value="HhH_base_excis_C"/>
</dbReference>
<dbReference type="EMBL" id="CP000505">
    <property type="protein sequence ID" value="ABL78401.1"/>
    <property type="molecule type" value="Genomic_DNA"/>
</dbReference>
<dbReference type="GO" id="GO:0051539">
    <property type="term" value="F:4 iron, 4 sulfur cluster binding"/>
    <property type="evidence" value="ECO:0007669"/>
    <property type="project" value="InterPro"/>
</dbReference>
<reference evidence="15" key="1">
    <citation type="journal article" date="2008" name="J. Bacteriol.">
        <title>Genome sequence of Thermofilum pendens reveals an exceptional loss of biosynthetic pathways without genome reduction.</title>
        <authorList>
            <person name="Anderson I."/>
            <person name="Rodriguez J."/>
            <person name="Susanti D."/>
            <person name="Porat I."/>
            <person name="Reich C."/>
            <person name="Ulrich L.E."/>
            <person name="Elkins J.G."/>
            <person name="Mavromatis K."/>
            <person name="Lykidis A."/>
            <person name="Kim E."/>
            <person name="Thompson L.S."/>
            <person name="Nolan M."/>
            <person name="Land M."/>
            <person name="Copeland A."/>
            <person name="Lapidus A."/>
            <person name="Lucas S."/>
            <person name="Detter C."/>
            <person name="Zhulin I.B."/>
            <person name="Olsen G.J."/>
            <person name="Whitman W."/>
            <person name="Mukhopadhyay B."/>
            <person name="Bristow J."/>
            <person name="Kyrpides N."/>
        </authorList>
    </citation>
    <scope>NUCLEOTIDE SEQUENCE [LARGE SCALE GENOMIC DNA]</scope>
    <source>
        <strain evidence="15">DSM 2475 / Hrk 5</strain>
    </source>
</reference>
<dbReference type="HOGENOM" id="CLU_012862_2_1_2"/>
<comment type="cofactor">
    <cofactor evidence="2">
        <name>[4Fe-4S] cluster</name>
        <dbReference type="ChEBI" id="CHEBI:49883"/>
    </cofactor>
</comment>
<dbReference type="EC" id="3.2.2.31" evidence="4"/>
<dbReference type="GO" id="GO:0006284">
    <property type="term" value="P:base-excision repair"/>
    <property type="evidence" value="ECO:0007669"/>
    <property type="project" value="InterPro"/>
</dbReference>
<dbReference type="GO" id="GO:0000701">
    <property type="term" value="F:purine-specific mismatch base pair DNA N-glycosylase activity"/>
    <property type="evidence" value="ECO:0007669"/>
    <property type="project" value="UniProtKB-EC"/>
</dbReference>
<evidence type="ECO:0000256" key="5">
    <source>
        <dbReference type="ARBA" id="ARBA00022023"/>
    </source>
</evidence>
<feature type="domain" description="HhH-GPD" evidence="13">
    <location>
        <begin position="74"/>
        <end position="218"/>
    </location>
</feature>
<comment type="catalytic activity">
    <reaction evidence="1">
        <text>Hydrolyzes free adenine bases from 7,8-dihydro-8-oxoguanine:adenine mismatched double-stranded DNA, leaving an apurinic site.</text>
        <dbReference type="EC" id="3.2.2.31"/>
    </reaction>
</comment>
<evidence type="ECO:0000256" key="6">
    <source>
        <dbReference type="ARBA" id="ARBA00022723"/>
    </source>
</evidence>
<dbReference type="SMART" id="SM00525">
    <property type="entry name" value="FES"/>
    <property type="match status" value="1"/>
</dbReference>
<dbReference type="eggNOG" id="arCOG00462">
    <property type="taxonomic scope" value="Archaea"/>
</dbReference>
<dbReference type="STRING" id="368408.Tpen_1001"/>
<dbReference type="Pfam" id="PF00633">
    <property type="entry name" value="HHH"/>
    <property type="match status" value="1"/>
</dbReference>
<dbReference type="InterPro" id="IPR000445">
    <property type="entry name" value="HhH_motif"/>
</dbReference>
<keyword evidence="7" id="KW-0227">DNA damage</keyword>
<evidence type="ECO:0000256" key="9">
    <source>
        <dbReference type="ARBA" id="ARBA00023004"/>
    </source>
</evidence>